<accession>B9LA91</accession>
<evidence type="ECO:0000256" key="1">
    <source>
        <dbReference type="SAM" id="Coils"/>
    </source>
</evidence>
<keyword evidence="1" id="KW-0175">Coiled coil</keyword>
<dbReference type="eggNOG" id="COG2861">
    <property type="taxonomic scope" value="Bacteria"/>
</dbReference>
<dbReference type="InterPro" id="IPR006837">
    <property type="entry name" value="Divergent_DAC"/>
</dbReference>
<evidence type="ECO:0000313" key="3">
    <source>
        <dbReference type="EMBL" id="ACM92486.1"/>
    </source>
</evidence>
<protein>
    <submittedName>
        <fullName evidence="3">Periplasmic protein</fullName>
    </submittedName>
</protein>
<evidence type="ECO:0000313" key="4">
    <source>
        <dbReference type="Proteomes" id="UP000000448"/>
    </source>
</evidence>
<dbReference type="CDD" id="cd10936">
    <property type="entry name" value="CE4_DAC2"/>
    <property type="match status" value="1"/>
</dbReference>
<dbReference type="RefSeq" id="WP_012663857.1">
    <property type="nucleotide sequence ID" value="NC_012115.1"/>
</dbReference>
<dbReference type="AlphaFoldDB" id="B9LA91"/>
<feature type="transmembrane region" description="Helical" evidence="2">
    <location>
        <begin position="20"/>
        <end position="40"/>
    </location>
</feature>
<keyword evidence="2" id="KW-1133">Transmembrane helix</keyword>
<dbReference type="HOGENOM" id="CLU_053116_0_0_7"/>
<proteinExistence type="predicted"/>
<dbReference type="Proteomes" id="UP000000448">
    <property type="component" value="Chromosome"/>
</dbReference>
<dbReference type="EMBL" id="CP001279">
    <property type="protein sequence ID" value="ACM92486.1"/>
    <property type="molecule type" value="Genomic_DNA"/>
</dbReference>
<dbReference type="Gene3D" id="3.20.20.370">
    <property type="entry name" value="Glycoside hydrolase/deacetylase"/>
    <property type="match status" value="1"/>
</dbReference>
<keyword evidence="4" id="KW-1185">Reference proteome</keyword>
<evidence type="ECO:0000256" key="2">
    <source>
        <dbReference type="SAM" id="Phobius"/>
    </source>
</evidence>
<dbReference type="Pfam" id="PF04748">
    <property type="entry name" value="Polysacc_deac_2"/>
    <property type="match status" value="1"/>
</dbReference>
<name>B9LA91_NAUPA</name>
<dbReference type="InterPro" id="IPR011330">
    <property type="entry name" value="Glyco_hydro/deAcase_b/a-brl"/>
</dbReference>
<dbReference type="STRING" id="598659.NAMH_1153"/>
<dbReference type="SUPFAM" id="SSF88713">
    <property type="entry name" value="Glycoside hydrolase/deacetylase"/>
    <property type="match status" value="1"/>
</dbReference>
<gene>
    <name evidence="3" type="ordered locus">NAMH_1153</name>
</gene>
<dbReference type="OrthoDB" id="9784811at2"/>
<sequence>MKKTRKKKKTSKKSFNLKYIIYILLLIIFSLSAFIIGIIYTQKNYEKELKKTQNSIKILQEKIKKLKKSSQKQEKKETYSSVPSEIMDYKKSHNTTIILPPKTKEKPAFIPLSKKPKLVIIIDDVSFKGQVKKIKKIPYKITPSFFPPTNRHPNTAVYAKEFSHYMVHLPMQAIHFKKPEPKTLNINDSYLTILSRIDEIKKMFPKAKFINNHTGSTFTSNKEAMIKLFRALKTENMGFVDSKTTPNSKAKEAQKEFYIPLYSRNIFLDNEENPTYIRNQLKKAVKIAQKRGYAIAIGHPHSITLETLKNSTDILKNIDVVYIDELSKNK</sequence>
<reference evidence="3 4" key="1">
    <citation type="journal article" date="2009" name="PLoS Genet.">
        <title>Adaptations to submarine hydrothermal environments exemplified by the genome of Nautilia profundicola.</title>
        <authorList>
            <person name="Campbell B.J."/>
            <person name="Smith J.L."/>
            <person name="Hanson T.E."/>
            <person name="Klotz M.G."/>
            <person name="Stein L.Y."/>
            <person name="Lee C.K."/>
            <person name="Wu D."/>
            <person name="Robinson J.M."/>
            <person name="Khouri H.M."/>
            <person name="Eisen J.A."/>
            <person name="Cary S.C."/>
        </authorList>
    </citation>
    <scope>NUCLEOTIDE SEQUENCE [LARGE SCALE GENOMIC DNA]</scope>
    <source>
        <strain evidence="4">ATCC BAA-1463 / DSM 18972 / AmH</strain>
    </source>
</reference>
<keyword evidence="2" id="KW-0812">Transmembrane</keyword>
<dbReference type="GO" id="GO:0005975">
    <property type="term" value="P:carbohydrate metabolic process"/>
    <property type="evidence" value="ECO:0007669"/>
    <property type="project" value="InterPro"/>
</dbReference>
<dbReference type="PANTHER" id="PTHR30105:SF2">
    <property type="entry name" value="DIVERGENT POLYSACCHARIDE DEACETYLASE SUPERFAMILY"/>
    <property type="match status" value="1"/>
</dbReference>
<feature type="coiled-coil region" evidence="1">
    <location>
        <begin position="42"/>
        <end position="76"/>
    </location>
</feature>
<dbReference type="KEGG" id="nam:NAMH_1153"/>
<organism evidence="3 4">
    <name type="scientific">Nautilia profundicola (strain ATCC BAA-1463 / DSM 18972 / AmH)</name>
    <dbReference type="NCBI Taxonomy" id="598659"/>
    <lineage>
        <taxon>Bacteria</taxon>
        <taxon>Pseudomonadati</taxon>
        <taxon>Campylobacterota</taxon>
        <taxon>Epsilonproteobacteria</taxon>
        <taxon>Nautiliales</taxon>
        <taxon>Nautiliaceae</taxon>
        <taxon>Nautilia</taxon>
    </lineage>
</organism>
<keyword evidence="2" id="KW-0472">Membrane</keyword>
<dbReference type="PANTHER" id="PTHR30105">
    <property type="entry name" value="UNCHARACTERIZED YIBQ-RELATED"/>
    <property type="match status" value="1"/>
</dbReference>